<dbReference type="PANTHER" id="PTHR42085">
    <property type="entry name" value="F-BOX DOMAIN-CONTAINING PROTEIN"/>
    <property type="match status" value="1"/>
</dbReference>
<dbReference type="InterPro" id="IPR038883">
    <property type="entry name" value="AN11006-like"/>
</dbReference>
<protein>
    <submittedName>
        <fullName evidence="1">Uncharacterized protein</fullName>
    </submittedName>
</protein>
<reference evidence="1" key="1">
    <citation type="submission" date="2022-06" db="EMBL/GenBank/DDBJ databases">
        <title>Complete genome sequences of two strains of the flax pathogen Septoria linicola.</title>
        <authorList>
            <person name="Lapalu N."/>
            <person name="Simon A."/>
            <person name="Demenou B."/>
            <person name="Paumier D."/>
            <person name="Guillot M.-P."/>
            <person name="Gout L."/>
            <person name="Valade R."/>
        </authorList>
    </citation>
    <scope>NUCLEOTIDE SEQUENCE</scope>
    <source>
        <strain evidence="1">SE15195</strain>
    </source>
</reference>
<evidence type="ECO:0000313" key="1">
    <source>
        <dbReference type="EMBL" id="USW58946.1"/>
    </source>
</evidence>
<dbReference type="OrthoDB" id="5272396at2759"/>
<accession>A0A9Q9B9R1</accession>
<proteinExistence type="predicted"/>
<dbReference type="PANTHER" id="PTHR42085:SF1">
    <property type="entry name" value="F-BOX DOMAIN-CONTAINING PROTEIN"/>
    <property type="match status" value="1"/>
</dbReference>
<dbReference type="Proteomes" id="UP001056384">
    <property type="component" value="Chromosome 12"/>
</dbReference>
<dbReference type="EMBL" id="CP099429">
    <property type="protein sequence ID" value="USW58946.1"/>
    <property type="molecule type" value="Genomic_DNA"/>
</dbReference>
<keyword evidence="2" id="KW-1185">Reference proteome</keyword>
<sequence>MPAAGQGQASASIKEASRATFLHLPAELRNEIYTLSLVHHRRLVLEWRGRDIRRELAERNALPRLKRRDHVVLSNYRNPHLAIGFLLASRQISLESAPVFYGCNEFEPDSISVAHAWTQQIGESVCYLRKVYLWSFHDSVCSIYPSPEHLKMFSSWLKMMRRAEDLDSITLRLDGKSTDHTAKRLASVLFPLFQGIQARREQRGIQDNAVTSLKMMQTTPLSDGSDNPYGDEVKELLRKMLS</sequence>
<name>A0A9Q9B9R1_9PEZI</name>
<dbReference type="AlphaFoldDB" id="A0A9Q9B9R1"/>
<gene>
    <name evidence="1" type="ORF">Slin15195_G122650</name>
</gene>
<organism evidence="1 2">
    <name type="scientific">Septoria linicola</name>
    <dbReference type="NCBI Taxonomy" id="215465"/>
    <lineage>
        <taxon>Eukaryota</taxon>
        <taxon>Fungi</taxon>
        <taxon>Dikarya</taxon>
        <taxon>Ascomycota</taxon>
        <taxon>Pezizomycotina</taxon>
        <taxon>Dothideomycetes</taxon>
        <taxon>Dothideomycetidae</taxon>
        <taxon>Mycosphaerellales</taxon>
        <taxon>Mycosphaerellaceae</taxon>
        <taxon>Septoria</taxon>
    </lineage>
</organism>
<evidence type="ECO:0000313" key="2">
    <source>
        <dbReference type="Proteomes" id="UP001056384"/>
    </source>
</evidence>